<evidence type="ECO:0000259" key="3">
    <source>
        <dbReference type="PROSITE" id="PS51186"/>
    </source>
</evidence>
<dbReference type="InterPro" id="IPR050832">
    <property type="entry name" value="Bact_Acetyltransf"/>
</dbReference>
<dbReference type="SUPFAM" id="SSF55729">
    <property type="entry name" value="Acyl-CoA N-acyltransferases (Nat)"/>
    <property type="match status" value="1"/>
</dbReference>
<protein>
    <submittedName>
        <fullName evidence="4">GNAT family N-acetyltransferase</fullName>
    </submittedName>
</protein>
<dbReference type="Proteomes" id="UP000292003">
    <property type="component" value="Unassembled WGS sequence"/>
</dbReference>
<proteinExistence type="predicted"/>
<sequence length="147" mass="16058">MVNVRRIHADEAPAVARLWDGMGCELPDGDRMTPGELASIERLLAAGAADERDFCLVALRDGRIVGFVNGSLRGEDGLTGEIETCYVVPDARRGGVGSALARAAMRWLRDRGADPLHLETWLDREDVAAFWSSLGFEPESIRMALYA</sequence>
<dbReference type="EMBL" id="SFCC01000013">
    <property type="protein sequence ID" value="RZQ61230.1"/>
    <property type="molecule type" value="Genomic_DNA"/>
</dbReference>
<comment type="caution">
    <text evidence="4">The sequence shown here is derived from an EMBL/GenBank/DDBJ whole genome shotgun (WGS) entry which is preliminary data.</text>
</comment>
<dbReference type="GO" id="GO:0016747">
    <property type="term" value="F:acyltransferase activity, transferring groups other than amino-acyl groups"/>
    <property type="evidence" value="ECO:0007669"/>
    <property type="project" value="InterPro"/>
</dbReference>
<dbReference type="RefSeq" id="WP_130478044.1">
    <property type="nucleotide sequence ID" value="NZ_SFCC01000013.1"/>
</dbReference>
<dbReference type="PROSITE" id="PS51186">
    <property type="entry name" value="GNAT"/>
    <property type="match status" value="1"/>
</dbReference>
<evidence type="ECO:0000313" key="5">
    <source>
        <dbReference type="Proteomes" id="UP000292003"/>
    </source>
</evidence>
<organism evidence="4 5">
    <name type="scientific">Amycolatopsis suaedae</name>
    <dbReference type="NCBI Taxonomy" id="2510978"/>
    <lineage>
        <taxon>Bacteria</taxon>
        <taxon>Bacillati</taxon>
        <taxon>Actinomycetota</taxon>
        <taxon>Actinomycetes</taxon>
        <taxon>Pseudonocardiales</taxon>
        <taxon>Pseudonocardiaceae</taxon>
        <taxon>Amycolatopsis</taxon>
    </lineage>
</organism>
<name>A0A4Q7J1F2_9PSEU</name>
<dbReference type="Pfam" id="PF00583">
    <property type="entry name" value="Acetyltransf_1"/>
    <property type="match status" value="1"/>
</dbReference>
<evidence type="ECO:0000256" key="2">
    <source>
        <dbReference type="ARBA" id="ARBA00023315"/>
    </source>
</evidence>
<keyword evidence="5" id="KW-1185">Reference proteome</keyword>
<reference evidence="4 5" key="1">
    <citation type="submission" date="2019-02" db="EMBL/GenBank/DDBJ databases">
        <title>Draft genome sequence of Amycolatopsis sp. 8-3EHSu isolated from roots of Suaeda maritima.</title>
        <authorList>
            <person name="Duangmal K."/>
            <person name="Chantavorakit T."/>
        </authorList>
    </citation>
    <scope>NUCLEOTIDE SEQUENCE [LARGE SCALE GENOMIC DNA]</scope>
    <source>
        <strain evidence="4 5">8-3EHSu</strain>
    </source>
</reference>
<evidence type="ECO:0000313" key="4">
    <source>
        <dbReference type="EMBL" id="RZQ61230.1"/>
    </source>
</evidence>
<dbReference type="AlphaFoldDB" id="A0A4Q7J1F2"/>
<dbReference type="PANTHER" id="PTHR43877">
    <property type="entry name" value="AMINOALKYLPHOSPHONATE N-ACETYLTRANSFERASE-RELATED-RELATED"/>
    <property type="match status" value="1"/>
</dbReference>
<dbReference type="PANTHER" id="PTHR43877:SF1">
    <property type="entry name" value="ACETYLTRANSFERASE"/>
    <property type="match status" value="1"/>
</dbReference>
<evidence type="ECO:0000256" key="1">
    <source>
        <dbReference type="ARBA" id="ARBA00022679"/>
    </source>
</evidence>
<accession>A0A4Q7J1F2</accession>
<dbReference type="CDD" id="cd04301">
    <property type="entry name" value="NAT_SF"/>
    <property type="match status" value="1"/>
</dbReference>
<dbReference type="OrthoDB" id="9799092at2"/>
<keyword evidence="2" id="KW-0012">Acyltransferase</keyword>
<feature type="domain" description="N-acetyltransferase" evidence="3">
    <location>
        <begin position="2"/>
        <end position="147"/>
    </location>
</feature>
<gene>
    <name evidence="4" type="ORF">EWH70_25505</name>
</gene>
<dbReference type="InterPro" id="IPR016181">
    <property type="entry name" value="Acyl_CoA_acyltransferase"/>
</dbReference>
<keyword evidence="1 4" id="KW-0808">Transferase</keyword>
<dbReference type="InterPro" id="IPR000182">
    <property type="entry name" value="GNAT_dom"/>
</dbReference>
<dbReference type="Gene3D" id="3.40.630.30">
    <property type="match status" value="1"/>
</dbReference>